<evidence type="ECO:0000256" key="1">
    <source>
        <dbReference type="SAM" id="Phobius"/>
    </source>
</evidence>
<dbReference type="AlphaFoldDB" id="A0A2X3CDV0"/>
<keyword evidence="1" id="KW-0812">Transmembrane</keyword>
<keyword evidence="1" id="KW-1133">Transmembrane helix</keyword>
<gene>
    <name evidence="2" type="ORF">NCTC8081_00635</name>
</gene>
<dbReference type="EMBL" id="UAWO01000002">
    <property type="protein sequence ID" value="SQC06525.1"/>
    <property type="molecule type" value="Genomic_DNA"/>
</dbReference>
<keyword evidence="1" id="KW-0472">Membrane</keyword>
<proteinExistence type="predicted"/>
<feature type="transmembrane region" description="Helical" evidence="1">
    <location>
        <begin position="6"/>
        <end position="29"/>
    </location>
</feature>
<protein>
    <submittedName>
        <fullName evidence="2">Uncharacterized protein</fullName>
    </submittedName>
</protein>
<feature type="transmembrane region" description="Helical" evidence="1">
    <location>
        <begin position="72"/>
        <end position="97"/>
    </location>
</feature>
<feature type="transmembrane region" description="Helical" evidence="1">
    <location>
        <begin position="145"/>
        <end position="163"/>
    </location>
</feature>
<reference evidence="2 3" key="1">
    <citation type="submission" date="2018-06" db="EMBL/GenBank/DDBJ databases">
        <authorList>
            <consortium name="Pathogen Informatics"/>
            <person name="Doyle S."/>
        </authorList>
    </citation>
    <scope>NUCLEOTIDE SEQUENCE [LARGE SCALE GENOMIC DNA]</scope>
    <source>
        <strain evidence="2 3">NCTC8081</strain>
    </source>
</reference>
<sequence length="225" mass="26294">MFLFPLLPTPIALILLIVVIAMGLYYSFYIKLNKFEPNKLEVVEKQMMKITNVLLVYIIIIALFRNDGEAKVYIGLFGTNISLVLFYIALIGSYLALREERKISDREKVLDISFINHKKAFYYLIGATFVTRFSFKAYLQNSKTSVLRLIIIFILLCLFQYEINKNLQFYTKKKVNSIRDIINKNNLKKNIALGLVLIFIVTFTSGKYFLSPKEKKMQKYTRECD</sequence>
<evidence type="ECO:0000313" key="2">
    <source>
        <dbReference type="EMBL" id="SQC06525.1"/>
    </source>
</evidence>
<feature type="transmembrane region" description="Helical" evidence="1">
    <location>
        <begin position="191"/>
        <end position="210"/>
    </location>
</feature>
<name>A0A2X3CDV0_CLOPF</name>
<dbReference type="Proteomes" id="UP000250234">
    <property type="component" value="Unassembled WGS sequence"/>
</dbReference>
<evidence type="ECO:0000313" key="3">
    <source>
        <dbReference type="Proteomes" id="UP000250234"/>
    </source>
</evidence>
<dbReference type="RefSeq" id="WP_111945355.1">
    <property type="nucleotide sequence ID" value="NZ_CATNYA010000015.1"/>
</dbReference>
<accession>A0A2X3CDV0</accession>
<feature type="transmembrane region" description="Helical" evidence="1">
    <location>
        <begin position="50"/>
        <end position="66"/>
    </location>
</feature>
<organism evidence="2 3">
    <name type="scientific">Clostridium perfringens</name>
    <dbReference type="NCBI Taxonomy" id="1502"/>
    <lineage>
        <taxon>Bacteria</taxon>
        <taxon>Bacillati</taxon>
        <taxon>Bacillota</taxon>
        <taxon>Clostridia</taxon>
        <taxon>Eubacteriales</taxon>
        <taxon>Clostridiaceae</taxon>
        <taxon>Clostridium</taxon>
    </lineage>
</organism>